<protein>
    <submittedName>
        <fullName evidence="2">Inner membrane protein, KefB/KefC family</fullName>
    </submittedName>
</protein>
<feature type="compositionally biased region" description="Basic and acidic residues" evidence="1">
    <location>
        <begin position="314"/>
        <end position="329"/>
    </location>
</feature>
<feature type="region of interest" description="Disordered" evidence="1">
    <location>
        <begin position="92"/>
        <end position="394"/>
    </location>
</feature>
<evidence type="ECO:0000313" key="2">
    <source>
        <dbReference type="EMBL" id="CAA9382738.1"/>
    </source>
</evidence>
<dbReference type="EMBL" id="CADCUV010000004">
    <property type="protein sequence ID" value="CAA9382738.1"/>
    <property type="molecule type" value="Genomic_DNA"/>
</dbReference>
<organism evidence="2">
    <name type="scientific">uncultured Rubrobacteraceae bacterium</name>
    <dbReference type="NCBI Taxonomy" id="349277"/>
    <lineage>
        <taxon>Bacteria</taxon>
        <taxon>Bacillati</taxon>
        <taxon>Actinomycetota</taxon>
        <taxon>Rubrobacteria</taxon>
        <taxon>Rubrobacterales</taxon>
        <taxon>Rubrobacteraceae</taxon>
        <taxon>environmental samples</taxon>
    </lineage>
</organism>
<feature type="compositionally biased region" description="Low complexity" evidence="1">
    <location>
        <begin position="254"/>
        <end position="272"/>
    </location>
</feature>
<feature type="non-terminal residue" evidence="2">
    <location>
        <position position="1"/>
    </location>
</feature>
<dbReference type="AlphaFoldDB" id="A0A6J4NA85"/>
<proteinExistence type="predicted"/>
<reference evidence="2" key="1">
    <citation type="submission" date="2020-02" db="EMBL/GenBank/DDBJ databases">
        <authorList>
            <person name="Meier V. D."/>
        </authorList>
    </citation>
    <scope>NUCLEOTIDE SEQUENCE</scope>
    <source>
        <strain evidence="2">AVDCRST_MAG22</strain>
    </source>
</reference>
<feature type="compositionally biased region" description="Basic residues" evidence="1">
    <location>
        <begin position="332"/>
        <end position="394"/>
    </location>
</feature>
<gene>
    <name evidence="2" type="ORF">AVDCRST_MAG22-88</name>
</gene>
<feature type="non-terminal residue" evidence="2">
    <location>
        <position position="394"/>
    </location>
</feature>
<evidence type="ECO:0000256" key="1">
    <source>
        <dbReference type="SAM" id="MobiDB-lite"/>
    </source>
</evidence>
<feature type="compositionally biased region" description="Basic residues" evidence="1">
    <location>
        <begin position="139"/>
        <end position="151"/>
    </location>
</feature>
<sequence length="394" mass="45614">HRPLARRVRHALLRLRRDAHRPGVPARLRPGRPRHRARRLCREGPDLRWCRESIRVREHRAVRRRPRPLPGRGVLVPARPVGEERGCDLLQHLLHRPHDRRRHDGPDTLRRPRGPPALCPLAQAVPGPGAQDRGPAGRGSHRPRRDRRLRQGRGFCRQDARTPGSTLRRRGRGPREGRGGQGGGDTARLRRRRRGARAGGGEDQEGEDGRARHPRRRGGAAGRRADESPQPARAHRGPLVWRGATRRPRAARCLRGGPARVRGGPRARAAGPHGPGLRGRRGAAVLRRRAPRAVRPDLRWGRWRRGPRRAPSRLQDDRERLDRGPEKPRPLGPRHRRARRALPDRRLHRRPRPRRQRHHQPRPRPRPGARRRGERRRHRRTTRRLYRPARRMEL</sequence>
<feature type="compositionally biased region" description="Basic residues" evidence="1">
    <location>
        <begin position="278"/>
        <end position="292"/>
    </location>
</feature>
<feature type="compositionally biased region" description="Low complexity" evidence="1">
    <location>
        <begin position="152"/>
        <end position="166"/>
    </location>
</feature>
<name>A0A6J4NA85_9ACTN</name>
<feature type="compositionally biased region" description="Basic residues" evidence="1">
    <location>
        <begin position="301"/>
        <end position="311"/>
    </location>
</feature>
<accession>A0A6J4NA85</accession>